<evidence type="ECO:0000256" key="2">
    <source>
        <dbReference type="ARBA" id="ARBA00023125"/>
    </source>
</evidence>
<reference evidence="5" key="1">
    <citation type="submission" date="2020-10" db="EMBL/GenBank/DDBJ databases">
        <authorList>
            <person name="Gilroy R."/>
        </authorList>
    </citation>
    <scope>NUCLEOTIDE SEQUENCE</scope>
    <source>
        <strain evidence="5">CHK190-19873</strain>
    </source>
</reference>
<evidence type="ECO:0000313" key="6">
    <source>
        <dbReference type="Proteomes" id="UP000823935"/>
    </source>
</evidence>
<dbReference type="InterPro" id="IPR000835">
    <property type="entry name" value="HTH_MarR-typ"/>
</dbReference>
<accession>A0A9D1JJ15</accession>
<comment type="caution">
    <text evidence="5">The sequence shown here is derived from an EMBL/GenBank/DDBJ whole genome shotgun (WGS) entry which is preliminary data.</text>
</comment>
<gene>
    <name evidence="5" type="ORF">IAB44_03585</name>
</gene>
<dbReference type="InterPro" id="IPR036388">
    <property type="entry name" value="WH-like_DNA-bd_sf"/>
</dbReference>
<keyword evidence="3" id="KW-0804">Transcription</keyword>
<keyword evidence="1" id="KW-0805">Transcription regulation</keyword>
<dbReference type="Proteomes" id="UP000823935">
    <property type="component" value="Unassembled WGS sequence"/>
</dbReference>
<dbReference type="GO" id="GO:0003700">
    <property type="term" value="F:DNA-binding transcription factor activity"/>
    <property type="evidence" value="ECO:0007669"/>
    <property type="project" value="InterPro"/>
</dbReference>
<organism evidence="5 6">
    <name type="scientific">Candidatus Limivivens intestinipullorum</name>
    <dbReference type="NCBI Taxonomy" id="2840858"/>
    <lineage>
        <taxon>Bacteria</taxon>
        <taxon>Bacillati</taxon>
        <taxon>Bacillota</taxon>
        <taxon>Clostridia</taxon>
        <taxon>Lachnospirales</taxon>
        <taxon>Lachnospiraceae</taxon>
        <taxon>Lachnospiraceae incertae sedis</taxon>
        <taxon>Candidatus Limivivens</taxon>
    </lineage>
</organism>
<proteinExistence type="predicted"/>
<evidence type="ECO:0000259" key="4">
    <source>
        <dbReference type="PROSITE" id="PS50995"/>
    </source>
</evidence>
<dbReference type="PROSITE" id="PS50995">
    <property type="entry name" value="HTH_MARR_2"/>
    <property type="match status" value="1"/>
</dbReference>
<keyword evidence="2" id="KW-0238">DNA-binding</keyword>
<evidence type="ECO:0000256" key="3">
    <source>
        <dbReference type="ARBA" id="ARBA00023163"/>
    </source>
</evidence>
<feature type="domain" description="HTH marR-type" evidence="4">
    <location>
        <begin position="2"/>
        <end position="139"/>
    </location>
</feature>
<dbReference type="InterPro" id="IPR052067">
    <property type="entry name" value="Metal_resp_HTH_trans_reg"/>
</dbReference>
<name>A0A9D1JJ15_9FIRM</name>
<dbReference type="InterPro" id="IPR036390">
    <property type="entry name" value="WH_DNA-bd_sf"/>
</dbReference>
<dbReference type="Pfam" id="PF01047">
    <property type="entry name" value="MarR"/>
    <property type="match status" value="1"/>
</dbReference>
<dbReference type="SUPFAM" id="SSF46785">
    <property type="entry name" value="Winged helix' DNA-binding domain"/>
    <property type="match status" value="1"/>
</dbReference>
<dbReference type="Gene3D" id="1.10.10.10">
    <property type="entry name" value="Winged helix-like DNA-binding domain superfamily/Winged helix DNA-binding domain"/>
    <property type="match status" value="1"/>
</dbReference>
<evidence type="ECO:0000313" key="5">
    <source>
        <dbReference type="EMBL" id="HIS30620.1"/>
    </source>
</evidence>
<protein>
    <submittedName>
        <fullName evidence="5">MarR family transcriptional regulator</fullName>
    </submittedName>
</protein>
<dbReference type="PANTHER" id="PTHR35790">
    <property type="entry name" value="HTH-TYPE TRANSCRIPTIONAL REGULATOR PCHR"/>
    <property type="match status" value="1"/>
</dbReference>
<dbReference type="EMBL" id="DVIQ01000021">
    <property type="protein sequence ID" value="HIS30620.1"/>
    <property type="molecule type" value="Genomic_DNA"/>
</dbReference>
<dbReference type="SMART" id="SM00347">
    <property type="entry name" value="HTH_MARR"/>
    <property type="match status" value="1"/>
</dbReference>
<reference evidence="5" key="2">
    <citation type="journal article" date="2021" name="PeerJ">
        <title>Extensive microbial diversity within the chicken gut microbiome revealed by metagenomics and culture.</title>
        <authorList>
            <person name="Gilroy R."/>
            <person name="Ravi A."/>
            <person name="Getino M."/>
            <person name="Pursley I."/>
            <person name="Horton D.L."/>
            <person name="Alikhan N.F."/>
            <person name="Baker D."/>
            <person name="Gharbi K."/>
            <person name="Hall N."/>
            <person name="Watson M."/>
            <person name="Adriaenssens E.M."/>
            <person name="Foster-Nyarko E."/>
            <person name="Jarju S."/>
            <person name="Secka A."/>
            <person name="Antonio M."/>
            <person name="Oren A."/>
            <person name="Chaudhuri R.R."/>
            <person name="La Ragione R."/>
            <person name="Hildebrand F."/>
            <person name="Pallen M.J."/>
        </authorList>
    </citation>
    <scope>NUCLEOTIDE SEQUENCE</scope>
    <source>
        <strain evidence="5">CHK190-19873</strain>
    </source>
</reference>
<sequence length="155" mass="18057">MYDHLLELFAEYLEKQDILSKLTEHERLYAYGYSEIHTIAAVGDLKDPNVTSIARRMKMTKGAVSKIIKRLLSAQVIEAYQLADNRQKIFYSLTEKGKFLYDEHKKRHELWIQRDKGFLSGFSEEQLQCVSSFMAEFNAYLEEQIAEKGGKKHAD</sequence>
<evidence type="ECO:0000256" key="1">
    <source>
        <dbReference type="ARBA" id="ARBA00023015"/>
    </source>
</evidence>
<dbReference type="GO" id="GO:0003677">
    <property type="term" value="F:DNA binding"/>
    <property type="evidence" value="ECO:0007669"/>
    <property type="project" value="UniProtKB-KW"/>
</dbReference>
<dbReference type="AlphaFoldDB" id="A0A9D1JJ15"/>
<dbReference type="PANTHER" id="PTHR35790:SF4">
    <property type="entry name" value="HTH-TYPE TRANSCRIPTIONAL REGULATOR PCHR"/>
    <property type="match status" value="1"/>
</dbReference>